<dbReference type="Proteomes" id="UP000325440">
    <property type="component" value="Unassembled WGS sequence"/>
</dbReference>
<organism evidence="1 2">
    <name type="scientific">Cinara cedri</name>
    <dbReference type="NCBI Taxonomy" id="506608"/>
    <lineage>
        <taxon>Eukaryota</taxon>
        <taxon>Metazoa</taxon>
        <taxon>Ecdysozoa</taxon>
        <taxon>Arthropoda</taxon>
        <taxon>Hexapoda</taxon>
        <taxon>Insecta</taxon>
        <taxon>Pterygota</taxon>
        <taxon>Neoptera</taxon>
        <taxon>Paraneoptera</taxon>
        <taxon>Hemiptera</taxon>
        <taxon>Sternorrhyncha</taxon>
        <taxon>Aphidomorpha</taxon>
        <taxon>Aphidoidea</taxon>
        <taxon>Aphididae</taxon>
        <taxon>Lachninae</taxon>
        <taxon>Cinara</taxon>
    </lineage>
</organism>
<dbReference type="OrthoDB" id="10031901at2759"/>
<evidence type="ECO:0000313" key="1">
    <source>
        <dbReference type="EMBL" id="VVC36815.1"/>
    </source>
</evidence>
<keyword evidence="2" id="KW-1185">Reference proteome</keyword>
<gene>
    <name evidence="1" type="ORF">CINCED_3A025502</name>
</gene>
<name>A0A5E4N3E3_9HEMI</name>
<proteinExistence type="predicted"/>
<reference evidence="1 2" key="1">
    <citation type="submission" date="2019-08" db="EMBL/GenBank/DDBJ databases">
        <authorList>
            <person name="Alioto T."/>
            <person name="Alioto T."/>
            <person name="Gomez Garrido J."/>
        </authorList>
    </citation>
    <scope>NUCLEOTIDE SEQUENCE [LARGE SCALE GENOMIC DNA]</scope>
</reference>
<protein>
    <submittedName>
        <fullName evidence="1">Uncharacterized protein</fullName>
    </submittedName>
</protein>
<dbReference type="AlphaFoldDB" id="A0A5E4N3E3"/>
<accession>A0A5E4N3E3</accession>
<evidence type="ECO:0000313" key="2">
    <source>
        <dbReference type="Proteomes" id="UP000325440"/>
    </source>
</evidence>
<dbReference type="EMBL" id="CABPRJ010001437">
    <property type="protein sequence ID" value="VVC36815.1"/>
    <property type="molecule type" value="Genomic_DNA"/>
</dbReference>
<sequence length="129" mass="14954">MRGEPTPGAPGVYQFTINNTIPVARNKWASREYHTEPLSDLLGEKLFNFMADNKFQKYHQSTDNILLTRNHKDLSSFRNLNVIITHHDANTEDKYESARGECVLYFGQLHKDDATGVDIWVEQMMDVYM</sequence>